<dbReference type="PANTHER" id="PTHR45669">
    <property type="entry name" value="GLUTAREDOXIN DOMAIN-CONTAINING CYSTEINE-RICH PROTEIN CG12206-RELATED"/>
    <property type="match status" value="1"/>
</dbReference>
<feature type="region of interest" description="Disordered" evidence="1">
    <location>
        <begin position="1"/>
        <end position="34"/>
    </location>
</feature>
<evidence type="ECO:0000259" key="2">
    <source>
        <dbReference type="Pfam" id="PF00462"/>
    </source>
</evidence>
<dbReference type="Pfam" id="PF23733">
    <property type="entry name" value="GRXCR1-2_C"/>
    <property type="match status" value="1"/>
</dbReference>
<dbReference type="Gramene" id="TraesCLE_scaffold_019165_01G000200.1">
    <property type="protein sequence ID" value="TraesCLE_scaffold_019165_01G000200.1"/>
    <property type="gene ID" value="TraesCLE_scaffold_019165_01G000200"/>
</dbReference>
<name>A0A077S153_WHEAT</name>
<gene>
    <name evidence="3" type="ORF">TRAES_3BF094400150CFD_c1</name>
</gene>
<dbReference type="InterPro" id="IPR002109">
    <property type="entry name" value="Glutaredoxin"/>
</dbReference>
<dbReference type="Gramene" id="TraesJAG3B03G01707550.1">
    <property type="protein sequence ID" value="TraesJAG3B03G01707550.1.CDS1"/>
    <property type="gene ID" value="TraesJAG3B03G01707550"/>
</dbReference>
<dbReference type="Gramene" id="TraesNOR3B03G01722880.1">
    <property type="protein sequence ID" value="TraesNOR3B03G01722880.1.CDS1"/>
    <property type="gene ID" value="TraesNOR3B03G01722880"/>
</dbReference>
<dbReference type="Gramene" id="TraesCS3B03G0935700.1">
    <property type="protein sequence ID" value="TraesCS3B03G0935700.1.CDS1"/>
    <property type="gene ID" value="TraesCS3B03G0935700"/>
</dbReference>
<dbReference type="AlphaFoldDB" id="A0A077S153"/>
<dbReference type="EnsemblPlants" id="TraesCS3B02G372200.1">
    <property type="protein sequence ID" value="TraesCS3B02G372200.1.cds1"/>
    <property type="gene ID" value="TraesCS3B02G372200"/>
</dbReference>
<dbReference type="Gramene" id="TraesCAD_scaffold_025594_01G000100.1">
    <property type="protein sequence ID" value="TraesCAD_scaffold_025594_01G000100.1"/>
    <property type="gene ID" value="TraesCAD_scaffold_025594_01G000100"/>
</dbReference>
<dbReference type="SMR" id="A0A077S153"/>
<dbReference type="Gramene" id="TraesMAC3B03G01699810.1">
    <property type="protein sequence ID" value="TraesMAC3B03G01699810.1.CDS1"/>
    <property type="gene ID" value="TraesMAC3B03G01699810"/>
</dbReference>
<dbReference type="Gramene" id="TraesLDM3B03G01698130.1">
    <property type="protein sequence ID" value="TraesLDM3B03G01698130.1.CDS1"/>
    <property type="gene ID" value="TraesLDM3B03G01698130"/>
</dbReference>
<dbReference type="STRING" id="4565.A0A077S153"/>
<reference evidence="3" key="1">
    <citation type="journal article" date="2014" name="Science">
        <title>Structural and functional partitioning of bread wheat chromosome 3B.</title>
        <authorList>
            <person name="Choulet F."/>
            <person name="Alberti A."/>
            <person name="Theil S."/>
            <person name="Glover N."/>
            <person name="Barbe V."/>
            <person name="Daron J."/>
            <person name="Pingault L."/>
            <person name="Sourdille P."/>
            <person name="Couloux A."/>
            <person name="Paux E."/>
            <person name="Leroy P."/>
            <person name="Mangenot S."/>
            <person name="Guilhot N."/>
            <person name="Le Gouis J."/>
            <person name="Balfourier F."/>
            <person name="Alaux M."/>
            <person name="Jamilloux V."/>
            <person name="Poulain J."/>
            <person name="Durand C."/>
            <person name="Bellec A."/>
            <person name="Gaspin C."/>
            <person name="Safar J."/>
            <person name="Dolezel J."/>
            <person name="Rogers J."/>
            <person name="Vandepoele K."/>
            <person name="Aury J.M."/>
            <person name="Mayer K."/>
            <person name="Berges H."/>
            <person name="Quesneville H."/>
            <person name="Wincker P."/>
            <person name="Feuillet C."/>
        </authorList>
    </citation>
    <scope>NUCLEOTIDE SEQUENCE</scope>
</reference>
<dbReference type="Pfam" id="PF00462">
    <property type="entry name" value="Glutaredoxin"/>
    <property type="match status" value="1"/>
</dbReference>
<dbReference type="PANTHER" id="PTHR45669:SF23">
    <property type="entry name" value="GLUTAREDOXIN FAMILY PROTEIN"/>
    <property type="match status" value="1"/>
</dbReference>
<dbReference type="Gramene" id="TraesPARA_EIv1.0_0956610.1">
    <property type="protein sequence ID" value="TraesPARA_EIv1.0_0956610.1.CDS1"/>
    <property type="gene ID" value="TraesPARA_EIv1.0_0956610"/>
</dbReference>
<dbReference type="CDD" id="cd03031">
    <property type="entry name" value="GRX_GRX_like"/>
    <property type="match status" value="1"/>
</dbReference>
<keyword evidence="5" id="KW-1185">Reference proteome</keyword>
<dbReference type="Gramene" id="TraesCS3B02G372200.1">
    <property type="protein sequence ID" value="TraesCS3B02G372200.1.cds1"/>
    <property type="gene ID" value="TraesCS3B02G372200"/>
</dbReference>
<evidence type="ECO:0000313" key="3">
    <source>
        <dbReference type="EMBL" id="CDM84726.1"/>
    </source>
</evidence>
<dbReference type="PROSITE" id="PS51354">
    <property type="entry name" value="GLUTAREDOXIN_2"/>
    <property type="match status" value="1"/>
</dbReference>
<dbReference type="Gramene" id="TraesARI3B03G01727900.1">
    <property type="protein sequence ID" value="TraesARI3B03G01727900.1.CDS1"/>
    <property type="gene ID" value="TraesARI3B03G01727900"/>
</dbReference>
<reference evidence="4" key="3">
    <citation type="submission" date="2018-10" db="UniProtKB">
        <authorList>
            <consortium name="EnsemblPlants"/>
        </authorList>
    </citation>
    <scope>IDENTIFICATION</scope>
</reference>
<feature type="domain" description="Glutaredoxin" evidence="2">
    <location>
        <begin position="253"/>
        <end position="319"/>
    </location>
</feature>
<accession>A0A077S153</accession>
<dbReference type="Gramene" id="TraesJUL3B03G01713290.1">
    <property type="protein sequence ID" value="TraesJUL3B03G01713290.1.CDS1"/>
    <property type="gene ID" value="TraesJUL3B03G01713290"/>
</dbReference>
<dbReference type="SUPFAM" id="SSF52833">
    <property type="entry name" value="Thioredoxin-like"/>
    <property type="match status" value="1"/>
</dbReference>
<dbReference type="OMA" id="AGCEQHA"/>
<sequence>MGCSSSTVARGGVDMSALPAPARPERRHSLPSRAASAMGSLGLCRGRHDGLHPYTTLPLEETVRGEAQYGAPSAEAKAASFSGDAAAWPAEGRAPMKLSPAGILEGAASSTSSTAHWTASATSSTPQFSASPSWFRGESSSSLPPPVQFVAPDFDPAILSLFREALVGQSPSHPAVLFPENEATTPRETAALDEVVPPATRDMPEVTGLVRARVDEFHRKLEEKKEMKEAEAQSATHDAADEVAVPPPRKAAVVYFTSIRGVRKTFADGAAVRAILFSYRVRVDERDVSMHAAFKDELRNLVGLAAGAGHVLPRVFVLGDGEQQLDLGGADEVSELHESGELAHALAGCETVAAHLPPCVGCGDLRFLPCGTCSGSCKLFAGDEGGCVADMFEECTECNENGLIRCPVCCL</sequence>
<dbReference type="EMBL" id="HG670306">
    <property type="protein sequence ID" value="CDM84726.1"/>
    <property type="molecule type" value="Genomic_DNA"/>
</dbReference>
<dbReference type="Gene3D" id="3.40.30.10">
    <property type="entry name" value="Glutaredoxin"/>
    <property type="match status" value="1"/>
</dbReference>
<reference evidence="4" key="2">
    <citation type="submission" date="2018-08" db="EMBL/GenBank/DDBJ databases">
        <authorList>
            <person name="Rossello M."/>
        </authorList>
    </citation>
    <scope>NUCLEOTIDE SEQUENCE [LARGE SCALE GENOMIC DNA]</scope>
    <source>
        <strain evidence="4">cv. Chinese Spring</strain>
    </source>
</reference>
<dbReference type="Gramene" id="TraesSYM3B03G01720960.1">
    <property type="protein sequence ID" value="TraesSYM3B03G01720960.1.CDS1"/>
    <property type="gene ID" value="TraesSYM3B03G01720960"/>
</dbReference>
<proteinExistence type="predicted"/>
<evidence type="ECO:0000313" key="5">
    <source>
        <dbReference type="Proteomes" id="UP000019116"/>
    </source>
</evidence>
<evidence type="ECO:0000313" key="4">
    <source>
        <dbReference type="EnsemblPlants" id="TraesCS3B02G372200.1.cds1"/>
    </source>
</evidence>
<dbReference type="Gramene" id="TraesROB_scaffold_015520_01G000200.1">
    <property type="protein sequence ID" value="TraesROB_scaffold_015520_01G000200.1"/>
    <property type="gene ID" value="TraesROB_scaffold_015520_01G000200"/>
</dbReference>
<dbReference type="InterPro" id="IPR036249">
    <property type="entry name" value="Thioredoxin-like_sf"/>
</dbReference>
<dbReference type="HOGENOM" id="CLU_029893_0_1_1"/>
<dbReference type="Proteomes" id="UP000019116">
    <property type="component" value="Chromosome 3B"/>
</dbReference>
<protein>
    <recommendedName>
        <fullName evidence="2">Glutaredoxin domain-containing protein</fullName>
    </recommendedName>
</protein>
<organism evidence="3">
    <name type="scientific">Triticum aestivum</name>
    <name type="common">Wheat</name>
    <dbReference type="NCBI Taxonomy" id="4565"/>
    <lineage>
        <taxon>Eukaryota</taxon>
        <taxon>Viridiplantae</taxon>
        <taxon>Streptophyta</taxon>
        <taxon>Embryophyta</taxon>
        <taxon>Tracheophyta</taxon>
        <taxon>Spermatophyta</taxon>
        <taxon>Magnoliopsida</taxon>
        <taxon>Liliopsida</taxon>
        <taxon>Poales</taxon>
        <taxon>Poaceae</taxon>
        <taxon>BOP clade</taxon>
        <taxon>Pooideae</taxon>
        <taxon>Triticodae</taxon>
        <taxon>Triticeae</taxon>
        <taxon>Triticinae</taxon>
        <taxon>Triticum</taxon>
    </lineage>
</organism>
<evidence type="ECO:0000256" key="1">
    <source>
        <dbReference type="SAM" id="MobiDB-lite"/>
    </source>
</evidence>